<comment type="caution">
    <text evidence="1">The sequence shown here is derived from an EMBL/GenBank/DDBJ whole genome shotgun (WGS) entry which is preliminary data.</text>
</comment>
<protein>
    <submittedName>
        <fullName evidence="1">Uncharacterized protein</fullName>
    </submittedName>
</protein>
<gene>
    <name evidence="1" type="ORF">LCGC14_1843930</name>
</gene>
<evidence type="ECO:0000313" key="1">
    <source>
        <dbReference type="EMBL" id="KKL96494.1"/>
    </source>
</evidence>
<accession>A0A0F9GCD3</accession>
<organism evidence="1">
    <name type="scientific">marine sediment metagenome</name>
    <dbReference type="NCBI Taxonomy" id="412755"/>
    <lineage>
        <taxon>unclassified sequences</taxon>
        <taxon>metagenomes</taxon>
        <taxon>ecological metagenomes</taxon>
    </lineage>
</organism>
<proteinExistence type="predicted"/>
<sequence length="56" mass="6767">MKKLLRKWRRWRMRTRHNINPTKTTPSWRNTIPAGTKGIDSAGRIYIRAKYENLVK</sequence>
<dbReference type="EMBL" id="LAZR01018418">
    <property type="protein sequence ID" value="KKL96494.1"/>
    <property type="molecule type" value="Genomic_DNA"/>
</dbReference>
<dbReference type="AlphaFoldDB" id="A0A0F9GCD3"/>
<name>A0A0F9GCD3_9ZZZZ</name>
<reference evidence="1" key="1">
    <citation type="journal article" date="2015" name="Nature">
        <title>Complex archaea that bridge the gap between prokaryotes and eukaryotes.</title>
        <authorList>
            <person name="Spang A."/>
            <person name="Saw J.H."/>
            <person name="Jorgensen S.L."/>
            <person name="Zaremba-Niedzwiedzka K."/>
            <person name="Martijn J."/>
            <person name="Lind A.E."/>
            <person name="van Eijk R."/>
            <person name="Schleper C."/>
            <person name="Guy L."/>
            <person name="Ettema T.J."/>
        </authorList>
    </citation>
    <scope>NUCLEOTIDE SEQUENCE</scope>
</reference>